<dbReference type="GO" id="GO:0016887">
    <property type="term" value="F:ATP hydrolysis activity"/>
    <property type="evidence" value="ECO:0007669"/>
    <property type="project" value="TreeGrafter"/>
</dbReference>
<dbReference type="Pfam" id="PF03179">
    <property type="entry name" value="V-ATPase_G"/>
    <property type="match status" value="1"/>
</dbReference>
<dbReference type="Proteomes" id="UP000187209">
    <property type="component" value="Unassembled WGS sequence"/>
</dbReference>
<evidence type="ECO:0000256" key="4">
    <source>
        <dbReference type="ARBA" id="ARBA00023065"/>
    </source>
</evidence>
<dbReference type="Gene3D" id="1.20.5.2950">
    <property type="match status" value="1"/>
</dbReference>
<evidence type="ECO:0000313" key="5">
    <source>
        <dbReference type="EMBL" id="OMJ70715.1"/>
    </source>
</evidence>
<comment type="caution">
    <text evidence="5">The sequence shown here is derived from an EMBL/GenBank/DDBJ whole genome shotgun (WGS) entry which is preliminary data.</text>
</comment>
<evidence type="ECO:0000256" key="3">
    <source>
        <dbReference type="ARBA" id="ARBA00022781"/>
    </source>
</evidence>
<dbReference type="PANTHER" id="PTHR12713:SF11">
    <property type="entry name" value="V-TYPE PROTON ATPASE SUBUNIT G"/>
    <property type="match status" value="1"/>
</dbReference>
<dbReference type="GO" id="GO:0000221">
    <property type="term" value="C:vacuolar proton-transporting V-type ATPase, V1 domain"/>
    <property type="evidence" value="ECO:0007669"/>
    <property type="project" value="TreeGrafter"/>
</dbReference>
<comment type="similarity">
    <text evidence="1">Belongs to the V-ATPase G subunit family.</text>
</comment>
<gene>
    <name evidence="5" type="ORF">SteCoe_31243</name>
</gene>
<evidence type="ECO:0000256" key="2">
    <source>
        <dbReference type="ARBA" id="ARBA00022448"/>
    </source>
</evidence>
<dbReference type="AlphaFoldDB" id="A0A1R2B1Z9"/>
<keyword evidence="6" id="KW-1185">Reference proteome</keyword>
<dbReference type="InterPro" id="IPR005124">
    <property type="entry name" value="V-ATPase_G"/>
</dbReference>
<evidence type="ECO:0000313" key="6">
    <source>
        <dbReference type="Proteomes" id="UP000187209"/>
    </source>
</evidence>
<dbReference type="EMBL" id="MPUH01001060">
    <property type="protein sequence ID" value="OMJ70715.1"/>
    <property type="molecule type" value="Genomic_DNA"/>
</dbReference>
<dbReference type="PANTHER" id="PTHR12713">
    <property type="entry name" value="VACUOLAR ATP SYNTHASE SUBUNIT G"/>
    <property type="match status" value="1"/>
</dbReference>
<protein>
    <recommendedName>
        <fullName evidence="7">V-type proton ATPase subunit G</fullName>
    </recommendedName>
</protein>
<keyword evidence="4" id="KW-0406">Ion transport</keyword>
<dbReference type="GO" id="GO:0046961">
    <property type="term" value="F:proton-transporting ATPase activity, rotational mechanism"/>
    <property type="evidence" value="ECO:0007669"/>
    <property type="project" value="InterPro"/>
</dbReference>
<name>A0A1R2B1Z9_9CILI</name>
<proteinExistence type="inferred from homology"/>
<organism evidence="5 6">
    <name type="scientific">Stentor coeruleus</name>
    <dbReference type="NCBI Taxonomy" id="5963"/>
    <lineage>
        <taxon>Eukaryota</taxon>
        <taxon>Sar</taxon>
        <taxon>Alveolata</taxon>
        <taxon>Ciliophora</taxon>
        <taxon>Postciliodesmatophora</taxon>
        <taxon>Heterotrichea</taxon>
        <taxon>Heterotrichida</taxon>
        <taxon>Stentoridae</taxon>
        <taxon>Stentor</taxon>
    </lineage>
</organism>
<evidence type="ECO:0000256" key="1">
    <source>
        <dbReference type="ARBA" id="ARBA00010066"/>
    </source>
</evidence>
<evidence type="ECO:0008006" key="7">
    <source>
        <dbReference type="Google" id="ProtNLM"/>
    </source>
</evidence>
<accession>A0A1R2B1Z9</accession>
<keyword evidence="2" id="KW-0813">Transport</keyword>
<reference evidence="5 6" key="1">
    <citation type="submission" date="2016-11" db="EMBL/GenBank/DDBJ databases">
        <title>The macronuclear genome of Stentor coeruleus: a giant cell with tiny introns.</title>
        <authorList>
            <person name="Slabodnick M."/>
            <person name="Ruby J.G."/>
            <person name="Reiff S.B."/>
            <person name="Swart E.C."/>
            <person name="Gosai S."/>
            <person name="Prabakaran S."/>
            <person name="Witkowska E."/>
            <person name="Larue G.E."/>
            <person name="Fisher S."/>
            <person name="Freeman R.M."/>
            <person name="Gunawardena J."/>
            <person name="Chu W."/>
            <person name="Stover N.A."/>
            <person name="Gregory B.D."/>
            <person name="Nowacki M."/>
            <person name="Derisi J."/>
            <person name="Roy S.W."/>
            <person name="Marshall W.F."/>
            <person name="Sood P."/>
        </authorList>
    </citation>
    <scope>NUCLEOTIDE SEQUENCE [LARGE SCALE GENOMIC DNA]</scope>
    <source>
        <strain evidence="5">WM001</strain>
    </source>
</reference>
<keyword evidence="3" id="KW-0375">Hydrogen ion transport</keyword>
<dbReference type="OrthoDB" id="250802at2759"/>
<sequence length="118" mass="13542">MVDKSYLIELTTAEQAATEIIRRAQDARDARLKEAKFDAEQELGKFKKELDTEYNHAAEKDASGADPELQHLQDDFRKKAGEVVHIFKQYKDEAIEFLVDSVFRVNIEVPKVVIGKFD</sequence>